<feature type="active site" evidence="6 7">
    <location>
        <position position="303"/>
    </location>
</feature>
<comment type="PTM">
    <text evidence="6">Phosphorylated by CheA. Phosphorylation of the N-terminal regulatory domain activates the methylesterase activity.</text>
</comment>
<dbReference type="GO" id="GO:0000156">
    <property type="term" value="F:phosphorelay response regulator activity"/>
    <property type="evidence" value="ECO:0007669"/>
    <property type="project" value="InterPro"/>
</dbReference>
<evidence type="ECO:0000313" key="13">
    <source>
        <dbReference type="Proteomes" id="UP000774000"/>
    </source>
</evidence>
<keyword evidence="1 6" id="KW-0963">Cytoplasm</keyword>
<dbReference type="InterPro" id="IPR000673">
    <property type="entry name" value="Sig_transdc_resp-reg_Me-estase"/>
</dbReference>
<evidence type="ECO:0000259" key="10">
    <source>
        <dbReference type="PROSITE" id="PS50110"/>
    </source>
</evidence>
<dbReference type="InterPro" id="IPR035909">
    <property type="entry name" value="CheB_C"/>
</dbReference>
<dbReference type="GO" id="GO:0008984">
    <property type="term" value="F:protein-glutamate methylesterase activity"/>
    <property type="evidence" value="ECO:0007669"/>
    <property type="project" value="UniProtKB-UniRule"/>
</dbReference>
<reference evidence="12" key="1">
    <citation type="submission" date="2021-01" db="EMBL/GenBank/DDBJ databases">
        <title>Genomic Encyclopedia of Type Strains, Phase IV (KMG-IV): sequencing the most valuable type-strain genomes for metagenomic binning, comparative biology and taxonomic classification.</title>
        <authorList>
            <person name="Goeker M."/>
        </authorList>
    </citation>
    <scope>NUCLEOTIDE SEQUENCE</scope>
    <source>
        <strain evidence="12">DSM 23230</strain>
    </source>
</reference>
<dbReference type="SMART" id="SM00448">
    <property type="entry name" value="REC"/>
    <property type="match status" value="1"/>
</dbReference>
<evidence type="ECO:0000256" key="9">
    <source>
        <dbReference type="SAM" id="MobiDB-lite"/>
    </source>
</evidence>
<accession>A0A938XNW8</accession>
<evidence type="ECO:0000256" key="3">
    <source>
        <dbReference type="ARBA" id="ARBA00022801"/>
    </source>
</evidence>
<feature type="region of interest" description="Disordered" evidence="9">
    <location>
        <begin position="139"/>
        <end position="161"/>
    </location>
</feature>
<dbReference type="GO" id="GO:0050568">
    <property type="term" value="F:protein-glutamine glutaminase activity"/>
    <property type="evidence" value="ECO:0007669"/>
    <property type="project" value="UniProtKB-UniRule"/>
</dbReference>
<evidence type="ECO:0000256" key="4">
    <source>
        <dbReference type="ARBA" id="ARBA00024867"/>
    </source>
</evidence>
<dbReference type="SUPFAM" id="SSF52172">
    <property type="entry name" value="CheY-like"/>
    <property type="match status" value="1"/>
</dbReference>
<feature type="domain" description="Response regulatory" evidence="10">
    <location>
        <begin position="6"/>
        <end position="123"/>
    </location>
</feature>
<evidence type="ECO:0000256" key="7">
    <source>
        <dbReference type="PROSITE-ProRule" id="PRU00050"/>
    </source>
</evidence>
<keyword evidence="6 8" id="KW-0597">Phosphoprotein</keyword>
<feature type="modified residue" description="4-aspartylphosphate" evidence="6 8">
    <location>
        <position position="57"/>
    </location>
</feature>
<dbReference type="NCBIfam" id="NF009206">
    <property type="entry name" value="PRK12555.1"/>
    <property type="match status" value="1"/>
</dbReference>
<feature type="compositionally biased region" description="Basic residues" evidence="9">
    <location>
        <begin position="142"/>
        <end position="155"/>
    </location>
</feature>
<dbReference type="PANTHER" id="PTHR42872">
    <property type="entry name" value="PROTEIN-GLUTAMATE METHYLESTERASE/PROTEIN-GLUTAMINE GLUTAMINASE"/>
    <property type="match status" value="1"/>
</dbReference>
<evidence type="ECO:0000256" key="2">
    <source>
        <dbReference type="ARBA" id="ARBA00022500"/>
    </source>
</evidence>
<feature type="active site" evidence="6 7">
    <location>
        <position position="184"/>
    </location>
</feature>
<dbReference type="PROSITE" id="PS50122">
    <property type="entry name" value="CHEB"/>
    <property type="match status" value="1"/>
</dbReference>
<dbReference type="PROSITE" id="PS50110">
    <property type="entry name" value="RESPONSE_REGULATORY"/>
    <property type="match status" value="1"/>
</dbReference>
<dbReference type="Gene3D" id="3.40.50.180">
    <property type="entry name" value="Methylesterase CheB, C-terminal domain"/>
    <property type="match status" value="1"/>
</dbReference>
<comment type="caution">
    <text evidence="12">The sequence shown here is derived from an EMBL/GenBank/DDBJ whole genome shotgun (WGS) entry which is preliminary data.</text>
</comment>
<dbReference type="Pfam" id="PF01339">
    <property type="entry name" value="CheB_methylest"/>
    <property type="match status" value="1"/>
</dbReference>
<evidence type="ECO:0000256" key="5">
    <source>
        <dbReference type="ARBA" id="ARBA00048267"/>
    </source>
</evidence>
<dbReference type="NCBIfam" id="NF001965">
    <property type="entry name" value="PRK00742.1"/>
    <property type="match status" value="1"/>
</dbReference>
<comment type="function">
    <text evidence="4">May play the central regulatory role in sporulation. It may be an element of the effector pathway responsible for the activation of sporulation genes in response to nutritional stress. Spo0A may act in concert with spo0H (a sigma factor) to control the expression of some genes that are critical to the sporulation process.</text>
</comment>
<sequence length="359" mass="39223">MDDKTEILVVDDSAFMRKVITELLETNNKFKVVDTARNGVDALKKIEKYTPDVITLDVEMPKMNGLDFLKRLMAKKPIPVVMLSSVTAEGSEETIKALERGAFDFITKPSGSISLDIDKVKDELLKKVKLAAQSGVQEKINRQVRRKSSRTTKRSLSKEVESAQKSSSLKFNGSKTNLLVIGASTGGPKAIKEVMSSLPGNLQIAILIVQHMPAGFTKSLAKRLNKLSDYRVKEAEEGDKVKVGTALLAPGDYHMLIKNGKVKLSQGVKVHNVRPAIDKTIGSVVKDYKNSIVGVLLTGMGKDGAKGMKLIKEFGGKTIAQDEKTSVVYGMPKVAYKMGAVDKVSPVYDIPKEIAKLFK</sequence>
<dbReference type="CDD" id="cd17541">
    <property type="entry name" value="REC_CheB-like"/>
    <property type="match status" value="1"/>
</dbReference>
<dbReference type="EC" id="3.5.1.44" evidence="6"/>
<comment type="similarity">
    <text evidence="6">Belongs to the CheB family.</text>
</comment>
<keyword evidence="3 6" id="KW-0378">Hydrolase</keyword>
<dbReference type="CDD" id="cd16432">
    <property type="entry name" value="CheB_Rec"/>
    <property type="match status" value="1"/>
</dbReference>
<proteinExistence type="inferred from homology"/>
<dbReference type="Proteomes" id="UP000774000">
    <property type="component" value="Unassembled WGS sequence"/>
</dbReference>
<keyword evidence="2 6" id="KW-0145">Chemotaxis</keyword>
<dbReference type="EMBL" id="JAFBDQ010000003">
    <property type="protein sequence ID" value="MBM7555972.1"/>
    <property type="molecule type" value="Genomic_DNA"/>
</dbReference>
<gene>
    <name evidence="6" type="primary">cheB</name>
    <name evidence="12" type="ORF">JOC47_000806</name>
</gene>
<name>A0A938XNW8_9FIRM</name>
<evidence type="ECO:0000313" key="12">
    <source>
        <dbReference type="EMBL" id="MBM7555972.1"/>
    </source>
</evidence>
<dbReference type="InterPro" id="IPR001789">
    <property type="entry name" value="Sig_transdc_resp-reg_receiver"/>
</dbReference>
<keyword evidence="13" id="KW-1185">Reference proteome</keyword>
<comment type="catalytic activity">
    <reaction evidence="6">
        <text>L-glutaminyl-[protein] + H2O = L-glutamyl-[protein] + NH4(+)</text>
        <dbReference type="Rhea" id="RHEA:16441"/>
        <dbReference type="Rhea" id="RHEA-COMP:10207"/>
        <dbReference type="Rhea" id="RHEA-COMP:10208"/>
        <dbReference type="ChEBI" id="CHEBI:15377"/>
        <dbReference type="ChEBI" id="CHEBI:28938"/>
        <dbReference type="ChEBI" id="CHEBI:29973"/>
        <dbReference type="ChEBI" id="CHEBI:30011"/>
        <dbReference type="EC" id="3.5.1.44"/>
    </reaction>
</comment>
<evidence type="ECO:0000259" key="11">
    <source>
        <dbReference type="PROSITE" id="PS50122"/>
    </source>
</evidence>
<dbReference type="AlphaFoldDB" id="A0A938XNW8"/>
<dbReference type="GO" id="GO:0006935">
    <property type="term" value="P:chemotaxis"/>
    <property type="evidence" value="ECO:0007669"/>
    <property type="project" value="UniProtKB-UniRule"/>
</dbReference>
<feature type="domain" description="CheB-type methylesterase" evidence="11">
    <location>
        <begin position="172"/>
        <end position="359"/>
    </location>
</feature>
<dbReference type="PANTHER" id="PTHR42872:SF6">
    <property type="entry name" value="PROTEIN-GLUTAMATE METHYLESTERASE_PROTEIN-GLUTAMINE GLUTAMINASE"/>
    <property type="match status" value="1"/>
</dbReference>
<comment type="function">
    <text evidence="6">Involved in chemotaxis. Part of a chemotaxis signal transduction system that modulates chemotaxis in response to various stimuli. Catalyzes the demethylation of specific methylglutamate residues introduced into the chemoreceptors (methyl-accepting chemotaxis proteins or MCP) by CheR. Also mediates the irreversible deamidation of specific glutamine residues to glutamic acid.</text>
</comment>
<comment type="subcellular location">
    <subcellularLocation>
        <location evidence="6">Cytoplasm</location>
    </subcellularLocation>
</comment>
<dbReference type="Pfam" id="PF00072">
    <property type="entry name" value="Response_reg"/>
    <property type="match status" value="1"/>
</dbReference>
<comment type="catalytic activity">
    <reaction evidence="5 6">
        <text>[protein]-L-glutamate 5-O-methyl ester + H2O = L-glutamyl-[protein] + methanol + H(+)</text>
        <dbReference type="Rhea" id="RHEA:23236"/>
        <dbReference type="Rhea" id="RHEA-COMP:10208"/>
        <dbReference type="Rhea" id="RHEA-COMP:10311"/>
        <dbReference type="ChEBI" id="CHEBI:15377"/>
        <dbReference type="ChEBI" id="CHEBI:15378"/>
        <dbReference type="ChEBI" id="CHEBI:17790"/>
        <dbReference type="ChEBI" id="CHEBI:29973"/>
        <dbReference type="ChEBI" id="CHEBI:82795"/>
        <dbReference type="EC" id="3.1.1.61"/>
    </reaction>
</comment>
<dbReference type="RefSeq" id="WP_204700681.1">
    <property type="nucleotide sequence ID" value="NZ_JAFBDQ010000003.1"/>
</dbReference>
<organism evidence="12 13">
    <name type="scientific">Halanaerobacter jeridensis</name>
    <dbReference type="NCBI Taxonomy" id="706427"/>
    <lineage>
        <taxon>Bacteria</taxon>
        <taxon>Bacillati</taxon>
        <taxon>Bacillota</taxon>
        <taxon>Clostridia</taxon>
        <taxon>Halanaerobiales</taxon>
        <taxon>Halobacteroidaceae</taxon>
        <taxon>Halanaerobacter</taxon>
    </lineage>
</organism>
<dbReference type="PIRSF" id="PIRSF000876">
    <property type="entry name" value="RR_chemtxs_CheB"/>
    <property type="match status" value="1"/>
</dbReference>
<evidence type="ECO:0000256" key="1">
    <source>
        <dbReference type="ARBA" id="ARBA00022490"/>
    </source>
</evidence>
<comment type="domain">
    <text evidence="6">Contains a C-terminal catalytic domain, and an N-terminal region which modulates catalytic activity.</text>
</comment>
<dbReference type="InterPro" id="IPR011006">
    <property type="entry name" value="CheY-like_superfamily"/>
</dbReference>
<dbReference type="HAMAP" id="MF_00099">
    <property type="entry name" value="CheB_chemtxs"/>
    <property type="match status" value="1"/>
</dbReference>
<evidence type="ECO:0000256" key="6">
    <source>
        <dbReference type="HAMAP-Rule" id="MF_00099"/>
    </source>
</evidence>
<dbReference type="EC" id="3.1.1.61" evidence="6"/>
<feature type="active site" evidence="6 7">
    <location>
        <position position="211"/>
    </location>
</feature>
<dbReference type="InterPro" id="IPR008248">
    <property type="entry name" value="CheB-like"/>
</dbReference>
<evidence type="ECO:0000256" key="8">
    <source>
        <dbReference type="PROSITE-ProRule" id="PRU00169"/>
    </source>
</evidence>
<dbReference type="Gene3D" id="3.40.50.2300">
    <property type="match status" value="1"/>
</dbReference>
<protein>
    <recommendedName>
        <fullName evidence="6">Protein-glutamate methylesterase/protein-glutamine glutaminase</fullName>
        <ecNumber evidence="6">3.1.1.61</ecNumber>
        <ecNumber evidence="6">3.5.1.44</ecNumber>
    </recommendedName>
</protein>
<dbReference type="SUPFAM" id="SSF52738">
    <property type="entry name" value="Methylesterase CheB, C-terminal domain"/>
    <property type="match status" value="1"/>
</dbReference>
<dbReference type="GO" id="GO:0005737">
    <property type="term" value="C:cytoplasm"/>
    <property type="evidence" value="ECO:0007669"/>
    <property type="project" value="UniProtKB-SubCell"/>
</dbReference>